<dbReference type="InterPro" id="IPR007497">
    <property type="entry name" value="SIMPL/DUF541"/>
</dbReference>
<dbReference type="Proteomes" id="UP000008136">
    <property type="component" value="Chromosome"/>
</dbReference>
<dbReference type="HOGENOM" id="CLU_080344_1_0_2"/>
<dbReference type="Gene3D" id="3.30.70.2970">
    <property type="entry name" value="Protein of unknown function (DUF541), domain 2"/>
    <property type="match status" value="1"/>
</dbReference>
<dbReference type="KEGG" id="ave:Arcve_1806"/>
<dbReference type="GeneID" id="10394935"/>
<proteinExistence type="predicted"/>
<gene>
    <name evidence="1" type="ordered locus">Arcve_1806</name>
</gene>
<organism evidence="1 2">
    <name type="scientific">Archaeoglobus veneficus (strain DSM 11195 / SNP6)</name>
    <dbReference type="NCBI Taxonomy" id="693661"/>
    <lineage>
        <taxon>Archaea</taxon>
        <taxon>Methanobacteriati</taxon>
        <taxon>Methanobacteriota</taxon>
        <taxon>Archaeoglobi</taxon>
        <taxon>Archaeoglobales</taxon>
        <taxon>Archaeoglobaceae</taxon>
        <taxon>Archaeoglobus</taxon>
    </lineage>
</organism>
<protein>
    <recommendedName>
        <fullName evidence="3">DUF541 domain-containing protein</fullName>
    </recommendedName>
</protein>
<dbReference type="InterPro" id="IPR052022">
    <property type="entry name" value="26kDa_periplasmic_antigen"/>
</dbReference>
<dbReference type="GO" id="GO:0006974">
    <property type="term" value="P:DNA damage response"/>
    <property type="evidence" value="ECO:0007669"/>
    <property type="project" value="TreeGrafter"/>
</dbReference>
<dbReference type="Pfam" id="PF04402">
    <property type="entry name" value="SIMPL"/>
    <property type="match status" value="1"/>
</dbReference>
<dbReference type="RefSeq" id="WP_013684458.1">
    <property type="nucleotide sequence ID" value="NC_015320.1"/>
</dbReference>
<accession>F2KQZ6</accession>
<dbReference type="eggNOG" id="arCOG04715">
    <property type="taxonomic scope" value="Archaea"/>
</dbReference>
<reference evidence="1 2" key="1">
    <citation type="submission" date="2011-03" db="EMBL/GenBank/DDBJ databases">
        <title>The complete genome of Archaeoglobus veneficus SNP6.</title>
        <authorList>
            <consortium name="US DOE Joint Genome Institute (JGI-PGF)"/>
            <person name="Lucas S."/>
            <person name="Copeland A."/>
            <person name="Lapidus A."/>
            <person name="Bruce D."/>
            <person name="Goodwin L."/>
            <person name="Pitluck S."/>
            <person name="Kyrpides N."/>
            <person name="Mavromatis K."/>
            <person name="Pagani I."/>
            <person name="Ivanova N."/>
            <person name="Mikhailova N."/>
            <person name="Lu M."/>
            <person name="Detter J.C."/>
            <person name="Tapia R."/>
            <person name="Han C."/>
            <person name="Land M."/>
            <person name="Hauser L."/>
            <person name="Markowitz V."/>
            <person name="Cheng J.-F."/>
            <person name="Hugenholtz P."/>
            <person name="Woyke T."/>
            <person name="Wu D."/>
            <person name="Spring S."/>
            <person name="Brambilla E."/>
            <person name="Klenk H.-P."/>
            <person name="Eisen J.A."/>
        </authorList>
    </citation>
    <scope>NUCLEOTIDE SEQUENCE [LARGE SCALE GENOMIC DNA]</scope>
    <source>
        <strain>SNP6</strain>
    </source>
</reference>
<dbReference type="OrthoDB" id="12132at2157"/>
<dbReference type="Gene3D" id="3.30.110.170">
    <property type="entry name" value="Protein of unknown function (DUF541), domain 1"/>
    <property type="match status" value="1"/>
</dbReference>
<evidence type="ECO:0008006" key="3">
    <source>
        <dbReference type="Google" id="ProtNLM"/>
    </source>
</evidence>
<dbReference type="AlphaFoldDB" id="F2KQZ6"/>
<dbReference type="PANTHER" id="PTHR34387">
    <property type="entry name" value="SLR1258 PROTEIN"/>
    <property type="match status" value="1"/>
</dbReference>
<evidence type="ECO:0000313" key="1">
    <source>
        <dbReference type="EMBL" id="AEA47802.1"/>
    </source>
</evidence>
<dbReference type="STRING" id="693661.Arcve_1806"/>
<name>F2KQZ6_ARCVS</name>
<sequence>METGKKFLLAAVLALVLAIVAVSGSQSIATSQNFNKTISVTGTGVVKAEPDEAHVAISVVTEAKNASKAAELNAERMNAVFKEIMSVVGEEAIKTRSYSIEPIYEWVEESDGIIKKQRSEIVGYRVSNTVEVTCNPSKAGSVIDAAVRGGANRIVSIYFQLSEERRSELYKEALKKAVRSASEKVEAVAEEMSVDSYYPVRISIGDVYYPSVVPYPVKAEVMEAVPTPIAPSEVEVRASVHIVYAFA</sequence>
<dbReference type="EMBL" id="CP002588">
    <property type="protein sequence ID" value="AEA47802.1"/>
    <property type="molecule type" value="Genomic_DNA"/>
</dbReference>
<evidence type="ECO:0000313" key="2">
    <source>
        <dbReference type="Proteomes" id="UP000008136"/>
    </source>
</evidence>
<keyword evidence="2" id="KW-1185">Reference proteome</keyword>
<dbReference type="PANTHER" id="PTHR34387:SF2">
    <property type="entry name" value="SLR1258 PROTEIN"/>
    <property type="match status" value="1"/>
</dbReference>